<accession>A0A098BQR4</accession>
<dbReference type="AlphaFoldDB" id="A0A098BQR4"/>
<dbReference type="Gene3D" id="3.40.50.10320">
    <property type="entry name" value="LmbE-like"/>
    <property type="match status" value="1"/>
</dbReference>
<dbReference type="SUPFAM" id="SSF102588">
    <property type="entry name" value="LmbE-like"/>
    <property type="match status" value="1"/>
</dbReference>
<feature type="region of interest" description="Disordered" evidence="2">
    <location>
        <begin position="253"/>
        <end position="277"/>
    </location>
</feature>
<evidence type="ECO:0000313" key="4">
    <source>
        <dbReference type="Proteomes" id="UP000042997"/>
    </source>
</evidence>
<protein>
    <submittedName>
        <fullName evidence="3">LmbE family protein</fullName>
    </submittedName>
</protein>
<evidence type="ECO:0000256" key="2">
    <source>
        <dbReference type="SAM" id="MobiDB-lite"/>
    </source>
</evidence>
<dbReference type="Proteomes" id="UP000042997">
    <property type="component" value="Unassembled WGS sequence"/>
</dbReference>
<dbReference type="GO" id="GO:0016811">
    <property type="term" value="F:hydrolase activity, acting on carbon-nitrogen (but not peptide) bonds, in linear amides"/>
    <property type="evidence" value="ECO:0007669"/>
    <property type="project" value="TreeGrafter"/>
</dbReference>
<reference evidence="3 4" key="1">
    <citation type="journal article" date="2014" name="Genome Announc.">
        <title>Draft Genome Sequence of Propane- and Butane-Oxidizing Actinobacterium Rhodococcus ruber IEGM 231.</title>
        <authorList>
            <person name="Ivshina I.B."/>
            <person name="Kuyukina M.S."/>
            <person name="Krivoruchko A.V."/>
            <person name="Barbe V."/>
            <person name="Fischer C."/>
        </authorList>
    </citation>
    <scope>NUCLEOTIDE SEQUENCE [LARGE SCALE GENOMIC DNA]</scope>
</reference>
<dbReference type="eggNOG" id="COG2120">
    <property type="taxonomic scope" value="Bacteria"/>
</dbReference>
<dbReference type="InterPro" id="IPR024078">
    <property type="entry name" value="LmbE-like_dom_sf"/>
</dbReference>
<keyword evidence="1" id="KW-0862">Zinc</keyword>
<dbReference type="Pfam" id="PF02585">
    <property type="entry name" value="PIG-L"/>
    <property type="match status" value="1"/>
</dbReference>
<dbReference type="GO" id="GO:0016137">
    <property type="term" value="P:glycoside metabolic process"/>
    <property type="evidence" value="ECO:0007669"/>
    <property type="project" value="UniProtKB-ARBA"/>
</dbReference>
<feature type="compositionally biased region" description="Low complexity" evidence="2">
    <location>
        <begin position="255"/>
        <end position="277"/>
    </location>
</feature>
<dbReference type="PANTHER" id="PTHR12993:SF11">
    <property type="entry name" value="N-ACETYLGLUCOSAMINYL-PHOSPHATIDYLINOSITOL DE-N-ACETYLASE"/>
    <property type="match status" value="1"/>
</dbReference>
<organism evidence="3 4">
    <name type="scientific">Rhodococcus ruber</name>
    <dbReference type="NCBI Taxonomy" id="1830"/>
    <lineage>
        <taxon>Bacteria</taxon>
        <taxon>Bacillati</taxon>
        <taxon>Actinomycetota</taxon>
        <taxon>Actinomycetes</taxon>
        <taxon>Mycobacteriales</taxon>
        <taxon>Nocardiaceae</taxon>
        <taxon>Rhodococcus</taxon>
    </lineage>
</organism>
<evidence type="ECO:0000313" key="3">
    <source>
        <dbReference type="EMBL" id="CDZ90560.1"/>
    </source>
</evidence>
<dbReference type="PANTHER" id="PTHR12993">
    <property type="entry name" value="N-ACETYLGLUCOSAMINYL-PHOSPHATIDYLINOSITOL DE-N-ACETYLASE-RELATED"/>
    <property type="match status" value="1"/>
</dbReference>
<proteinExistence type="predicted"/>
<name>A0A098BQR4_9NOCA</name>
<dbReference type="InterPro" id="IPR003737">
    <property type="entry name" value="GlcNAc_PI_deacetylase-related"/>
</dbReference>
<gene>
    <name evidence="3" type="ORF">RHRU231_740003</name>
</gene>
<sequence length="277" mass="30122">MGVLSRTVTGMNATTSRLGTILSIWAHPDDETYLAAGIMAAARDAGRRVVCASASAGEHGTADPRSWPPERLGRVRRWEAAAAMAVLGVEEHHVLGLPDGALTDHDDAGLSWAGRLLDDLRPDTILTFGADGMTYHPDHNAVHRWVTRAWRDRGGRSRLLYATPTVEHLDRFRDLYEEWGMYMSDERPTGIPEEQLAVHVRLQGPELDRKLTALRAMATQTGDLVARIDPAIYAAQIAEEAFVDALRVPDHDEATTGTARTGTARTGTARTGTAAAV</sequence>
<evidence type="ECO:0000256" key="1">
    <source>
        <dbReference type="ARBA" id="ARBA00022833"/>
    </source>
</evidence>
<dbReference type="EMBL" id="CCSD01000088">
    <property type="protein sequence ID" value="CDZ90560.1"/>
    <property type="molecule type" value="Genomic_DNA"/>
</dbReference>